<comment type="similarity">
    <text evidence="1">Belongs to the GST superfamily. Zeta family.</text>
</comment>
<dbReference type="AlphaFoldDB" id="A0A1Y6BVM5"/>
<dbReference type="STRING" id="1513793.SAMN06296036_10757"/>
<dbReference type="GO" id="GO:0006559">
    <property type="term" value="P:L-phenylalanine catabolic process"/>
    <property type="evidence" value="ECO:0007669"/>
    <property type="project" value="TreeGrafter"/>
</dbReference>
<dbReference type="InterPro" id="IPR005955">
    <property type="entry name" value="GST_Zeta"/>
</dbReference>
<dbReference type="InterPro" id="IPR036282">
    <property type="entry name" value="Glutathione-S-Trfase_C_sf"/>
</dbReference>
<keyword evidence="4" id="KW-0413">Isomerase</keyword>
<dbReference type="PROSITE" id="PS50405">
    <property type="entry name" value="GST_CTER"/>
    <property type="match status" value="1"/>
</dbReference>
<evidence type="ECO:0000313" key="4">
    <source>
        <dbReference type="EMBL" id="SMF20734.1"/>
    </source>
</evidence>
<evidence type="ECO:0000259" key="2">
    <source>
        <dbReference type="PROSITE" id="PS50404"/>
    </source>
</evidence>
<dbReference type="InterPro" id="IPR034330">
    <property type="entry name" value="GST_Zeta_C"/>
</dbReference>
<feature type="domain" description="GST C-terminal" evidence="3">
    <location>
        <begin position="88"/>
        <end position="210"/>
    </location>
</feature>
<protein>
    <submittedName>
        <fullName evidence="4">Maleylacetoacetate isomerase/maleylpyruvate isomerase</fullName>
    </submittedName>
</protein>
<dbReference type="RefSeq" id="WP_200820694.1">
    <property type="nucleotide sequence ID" value="NZ_FWZT01000007.1"/>
</dbReference>
<dbReference type="SUPFAM" id="SSF47616">
    <property type="entry name" value="GST C-terminal domain-like"/>
    <property type="match status" value="1"/>
</dbReference>
<dbReference type="Pfam" id="PF14497">
    <property type="entry name" value="GST_C_3"/>
    <property type="match status" value="1"/>
</dbReference>
<evidence type="ECO:0000256" key="1">
    <source>
        <dbReference type="ARBA" id="ARBA00010007"/>
    </source>
</evidence>
<dbReference type="NCBIfam" id="TIGR01262">
    <property type="entry name" value="maiA"/>
    <property type="match status" value="1"/>
</dbReference>
<dbReference type="GO" id="GO:0004364">
    <property type="term" value="F:glutathione transferase activity"/>
    <property type="evidence" value="ECO:0007669"/>
    <property type="project" value="TreeGrafter"/>
</dbReference>
<dbReference type="SFLD" id="SFLDG00358">
    <property type="entry name" value="Main_(cytGST)"/>
    <property type="match status" value="1"/>
</dbReference>
<sequence length="210" mass="24120">MSQLTLYHYWRSSCSWRVRWALELKKIPYQSVAVNLLKNEQQDPVYTQKSPAGLVPCLEFGGQYLSESIAILEWLEERYPQMPLLPRNLWDRAKVRELVGLIASDTQPIQNLKVLKFRSSDQKERAVWAKHFISEGLVAYEKAIQKTVGTYSFGGQITFADLCLIPQVYNAHRFNVDMNQLPYCEAIYQRCLKLPSCDAAAPHNQPGAQP</sequence>
<dbReference type="CDD" id="cd03042">
    <property type="entry name" value="GST_N_Zeta"/>
    <property type="match status" value="1"/>
</dbReference>
<feature type="domain" description="GST N-terminal" evidence="2">
    <location>
        <begin position="2"/>
        <end position="83"/>
    </location>
</feature>
<dbReference type="SUPFAM" id="SSF52833">
    <property type="entry name" value="Thioredoxin-like"/>
    <property type="match status" value="1"/>
</dbReference>
<dbReference type="InterPro" id="IPR036249">
    <property type="entry name" value="Thioredoxin-like_sf"/>
</dbReference>
<reference evidence="5" key="1">
    <citation type="submission" date="2017-04" db="EMBL/GenBank/DDBJ databases">
        <authorList>
            <person name="Varghese N."/>
            <person name="Submissions S."/>
        </authorList>
    </citation>
    <scope>NUCLEOTIDE SEQUENCE [LARGE SCALE GENOMIC DNA]</scope>
    <source>
        <strain evidence="5">RKEM611</strain>
    </source>
</reference>
<dbReference type="InterPro" id="IPR034333">
    <property type="entry name" value="GST_Zeta_N"/>
</dbReference>
<dbReference type="Gene3D" id="1.20.1050.10">
    <property type="match status" value="1"/>
</dbReference>
<dbReference type="EMBL" id="FWZT01000007">
    <property type="protein sequence ID" value="SMF20734.1"/>
    <property type="molecule type" value="Genomic_DNA"/>
</dbReference>
<accession>A0A1Y6BVM5</accession>
<dbReference type="Gene3D" id="3.40.30.10">
    <property type="entry name" value="Glutaredoxin"/>
    <property type="match status" value="1"/>
</dbReference>
<gene>
    <name evidence="4" type="ORF">SAMN06296036_10757</name>
</gene>
<dbReference type="PROSITE" id="PS50404">
    <property type="entry name" value="GST_NTER"/>
    <property type="match status" value="1"/>
</dbReference>
<keyword evidence="4" id="KW-0670">Pyruvate</keyword>
<dbReference type="InterPro" id="IPR004045">
    <property type="entry name" value="Glutathione_S-Trfase_N"/>
</dbReference>
<dbReference type="GO" id="GO:0005737">
    <property type="term" value="C:cytoplasm"/>
    <property type="evidence" value="ECO:0007669"/>
    <property type="project" value="InterPro"/>
</dbReference>
<dbReference type="SFLD" id="SFLDS00019">
    <property type="entry name" value="Glutathione_Transferase_(cytos"/>
    <property type="match status" value="1"/>
</dbReference>
<dbReference type="GO" id="GO:0016034">
    <property type="term" value="F:maleylacetoacetate isomerase activity"/>
    <property type="evidence" value="ECO:0007669"/>
    <property type="project" value="TreeGrafter"/>
</dbReference>
<dbReference type="InterPro" id="IPR040079">
    <property type="entry name" value="Glutathione_S-Trfase"/>
</dbReference>
<dbReference type="FunFam" id="1.20.1050.10:FF:000010">
    <property type="entry name" value="Maleylacetoacetate isomerase isoform 1"/>
    <property type="match status" value="1"/>
</dbReference>
<dbReference type="CDD" id="cd03191">
    <property type="entry name" value="GST_C_Zeta"/>
    <property type="match status" value="1"/>
</dbReference>
<dbReference type="PANTHER" id="PTHR42673:SF4">
    <property type="entry name" value="MALEYLACETOACETATE ISOMERASE"/>
    <property type="match status" value="1"/>
</dbReference>
<dbReference type="InterPro" id="IPR010987">
    <property type="entry name" value="Glutathione-S-Trfase_C-like"/>
</dbReference>
<dbReference type="Proteomes" id="UP000192907">
    <property type="component" value="Unassembled WGS sequence"/>
</dbReference>
<keyword evidence="5" id="KW-1185">Reference proteome</keyword>
<name>A0A1Y6BVM5_9BACT</name>
<dbReference type="GO" id="GO:0006749">
    <property type="term" value="P:glutathione metabolic process"/>
    <property type="evidence" value="ECO:0007669"/>
    <property type="project" value="TreeGrafter"/>
</dbReference>
<dbReference type="Pfam" id="PF13409">
    <property type="entry name" value="GST_N_2"/>
    <property type="match status" value="1"/>
</dbReference>
<evidence type="ECO:0000259" key="3">
    <source>
        <dbReference type="PROSITE" id="PS50405"/>
    </source>
</evidence>
<dbReference type="PANTHER" id="PTHR42673">
    <property type="entry name" value="MALEYLACETOACETATE ISOMERASE"/>
    <property type="match status" value="1"/>
</dbReference>
<dbReference type="InterPro" id="IPR004046">
    <property type="entry name" value="GST_C"/>
</dbReference>
<organism evidence="4 5">
    <name type="scientific">Pseudobacteriovorax antillogorgiicola</name>
    <dbReference type="NCBI Taxonomy" id="1513793"/>
    <lineage>
        <taxon>Bacteria</taxon>
        <taxon>Pseudomonadati</taxon>
        <taxon>Bdellovibrionota</taxon>
        <taxon>Oligoflexia</taxon>
        <taxon>Oligoflexales</taxon>
        <taxon>Pseudobacteriovoracaceae</taxon>
        <taxon>Pseudobacteriovorax</taxon>
    </lineage>
</organism>
<evidence type="ECO:0000313" key="5">
    <source>
        <dbReference type="Proteomes" id="UP000192907"/>
    </source>
</evidence>
<proteinExistence type="inferred from homology"/>